<accession>A0A2N1M2F9</accession>
<feature type="non-terminal residue" evidence="1">
    <location>
        <position position="1"/>
    </location>
</feature>
<reference evidence="1 2" key="2">
    <citation type="submission" date="2017-10" db="EMBL/GenBank/DDBJ databases">
        <title>Extensive intraspecific genome diversity in a model arbuscular mycorrhizal fungus.</title>
        <authorList>
            <person name="Chen E.C.H."/>
            <person name="Morin E."/>
            <person name="Baudet D."/>
            <person name="Noel J."/>
            <person name="Ndikumana S."/>
            <person name="Charron P."/>
            <person name="St-Onge C."/>
            <person name="Giorgi J."/>
            <person name="Grigoriev I.V."/>
            <person name="Roux C."/>
            <person name="Martin F.M."/>
            <person name="Corradi N."/>
        </authorList>
    </citation>
    <scope>NUCLEOTIDE SEQUENCE [LARGE SCALE GENOMIC DNA]</scope>
    <source>
        <strain evidence="1 2">C2</strain>
    </source>
</reference>
<dbReference type="Proteomes" id="UP000233469">
    <property type="component" value="Unassembled WGS sequence"/>
</dbReference>
<gene>
    <name evidence="1" type="ORF">RhiirC2_801481</name>
</gene>
<sequence length="81" mass="9435">KNNFKDSILSNIIDVNHAIYYGENVGPAFGRDIDIYVKWGDSSKDYNYCLCEQKSYERGIRSKGGLFLIEDYEVFQIIKKK</sequence>
<evidence type="ECO:0008006" key="3">
    <source>
        <dbReference type="Google" id="ProtNLM"/>
    </source>
</evidence>
<evidence type="ECO:0000313" key="2">
    <source>
        <dbReference type="Proteomes" id="UP000233469"/>
    </source>
</evidence>
<protein>
    <recommendedName>
        <fullName evidence="3">TLDc domain-containing protein</fullName>
    </recommendedName>
</protein>
<comment type="caution">
    <text evidence="1">The sequence shown here is derived from an EMBL/GenBank/DDBJ whole genome shotgun (WGS) entry which is preliminary data.</text>
</comment>
<proteinExistence type="predicted"/>
<dbReference type="EMBL" id="LLXL01006806">
    <property type="protein sequence ID" value="PKK55803.1"/>
    <property type="molecule type" value="Genomic_DNA"/>
</dbReference>
<evidence type="ECO:0000313" key="1">
    <source>
        <dbReference type="EMBL" id="PKK55803.1"/>
    </source>
</evidence>
<organism evidence="1 2">
    <name type="scientific">Rhizophagus irregularis</name>
    <dbReference type="NCBI Taxonomy" id="588596"/>
    <lineage>
        <taxon>Eukaryota</taxon>
        <taxon>Fungi</taxon>
        <taxon>Fungi incertae sedis</taxon>
        <taxon>Mucoromycota</taxon>
        <taxon>Glomeromycotina</taxon>
        <taxon>Glomeromycetes</taxon>
        <taxon>Glomerales</taxon>
        <taxon>Glomeraceae</taxon>
        <taxon>Rhizophagus</taxon>
    </lineage>
</organism>
<dbReference type="AlphaFoldDB" id="A0A2N1M2F9"/>
<reference evidence="1 2" key="1">
    <citation type="submission" date="2016-04" db="EMBL/GenBank/DDBJ databases">
        <title>Genome analyses suggest a sexual origin of heterokaryosis in a supposedly ancient asexual fungus.</title>
        <authorList>
            <person name="Ropars J."/>
            <person name="Sedzielewska K."/>
            <person name="Noel J."/>
            <person name="Charron P."/>
            <person name="Farinelli L."/>
            <person name="Marton T."/>
            <person name="Kruger M."/>
            <person name="Pelin A."/>
            <person name="Brachmann A."/>
            <person name="Corradi N."/>
        </authorList>
    </citation>
    <scope>NUCLEOTIDE SEQUENCE [LARGE SCALE GENOMIC DNA]</scope>
    <source>
        <strain evidence="1 2">C2</strain>
    </source>
</reference>
<name>A0A2N1M2F9_9GLOM</name>